<dbReference type="Proteomes" id="UP000008311">
    <property type="component" value="Unassembled WGS sequence"/>
</dbReference>
<sequence>MEVNGQTSPLSNSKCLTVIVPCFITALPGIAILLSSSPGLEKLRIMLESGKSGQYYNLVEFSATHTTGFQEFSLLVEKYWMSYKKTINPLSHLKTVHIIGLNADYPEYKLVLEFAEFLHGNARVLEEMMIAEHASRIDFVHEVSRKLWSMQRSSPNTIVKFHRDVEEFC</sequence>
<feature type="transmembrane region" description="Helical" evidence="1">
    <location>
        <begin position="16"/>
        <end position="36"/>
    </location>
</feature>
<dbReference type="EMBL" id="EQ973807">
    <property type="protein sequence ID" value="EEF45903.1"/>
    <property type="molecule type" value="Genomic_DNA"/>
</dbReference>
<evidence type="ECO:0000313" key="3">
    <source>
        <dbReference type="EMBL" id="EEF45903.1"/>
    </source>
</evidence>
<keyword evidence="1" id="KW-0472">Membrane</keyword>
<evidence type="ECO:0000256" key="1">
    <source>
        <dbReference type="SAM" id="Phobius"/>
    </source>
</evidence>
<organism evidence="3 4">
    <name type="scientific">Ricinus communis</name>
    <name type="common">Castor bean</name>
    <dbReference type="NCBI Taxonomy" id="3988"/>
    <lineage>
        <taxon>Eukaryota</taxon>
        <taxon>Viridiplantae</taxon>
        <taxon>Streptophyta</taxon>
        <taxon>Embryophyta</taxon>
        <taxon>Tracheophyta</taxon>
        <taxon>Spermatophyta</taxon>
        <taxon>Magnoliopsida</taxon>
        <taxon>eudicotyledons</taxon>
        <taxon>Gunneridae</taxon>
        <taxon>Pentapetalae</taxon>
        <taxon>rosids</taxon>
        <taxon>fabids</taxon>
        <taxon>Malpighiales</taxon>
        <taxon>Euphorbiaceae</taxon>
        <taxon>Acalyphoideae</taxon>
        <taxon>Acalypheae</taxon>
        <taxon>Ricinus</taxon>
    </lineage>
</organism>
<dbReference type="InParanoid" id="B9RS43"/>
<feature type="domain" description="FBD" evidence="2">
    <location>
        <begin position="90"/>
        <end position="162"/>
    </location>
</feature>
<keyword evidence="1" id="KW-1133">Transmembrane helix</keyword>
<evidence type="ECO:0000313" key="4">
    <source>
        <dbReference type="Proteomes" id="UP000008311"/>
    </source>
</evidence>
<protein>
    <recommendedName>
        <fullName evidence="2">FBD domain-containing protein</fullName>
    </recommendedName>
</protein>
<dbReference type="AlphaFoldDB" id="B9RS43"/>
<reference evidence="4" key="1">
    <citation type="journal article" date="2010" name="Nat. Biotechnol.">
        <title>Draft genome sequence of the oilseed species Ricinus communis.</title>
        <authorList>
            <person name="Chan A.P."/>
            <person name="Crabtree J."/>
            <person name="Zhao Q."/>
            <person name="Lorenzi H."/>
            <person name="Orvis J."/>
            <person name="Puiu D."/>
            <person name="Melake-Berhan A."/>
            <person name="Jones K.M."/>
            <person name="Redman J."/>
            <person name="Chen G."/>
            <person name="Cahoon E.B."/>
            <person name="Gedil M."/>
            <person name="Stanke M."/>
            <person name="Haas B.J."/>
            <person name="Wortman J.R."/>
            <person name="Fraser-Liggett C.M."/>
            <person name="Ravel J."/>
            <person name="Rabinowicz P.D."/>
        </authorList>
    </citation>
    <scope>NUCLEOTIDE SEQUENCE [LARGE SCALE GENOMIC DNA]</scope>
    <source>
        <strain evidence="4">cv. Hale</strain>
    </source>
</reference>
<keyword evidence="1" id="KW-0812">Transmembrane</keyword>
<proteinExistence type="predicted"/>
<evidence type="ECO:0000259" key="2">
    <source>
        <dbReference type="SMART" id="SM00579"/>
    </source>
</evidence>
<keyword evidence="4" id="KW-1185">Reference proteome</keyword>
<accession>B9RS43</accession>
<dbReference type="InterPro" id="IPR006566">
    <property type="entry name" value="FBD"/>
</dbReference>
<dbReference type="Pfam" id="PF08387">
    <property type="entry name" value="FBD"/>
    <property type="match status" value="1"/>
</dbReference>
<dbReference type="SMART" id="SM00579">
    <property type="entry name" value="FBD"/>
    <property type="match status" value="1"/>
</dbReference>
<name>B9RS43_RICCO</name>
<gene>
    <name evidence="3" type="ORF">RCOM_0802830</name>
</gene>